<evidence type="ECO:0000313" key="2">
    <source>
        <dbReference type="EMBL" id="KAL2281242.1"/>
    </source>
</evidence>
<feature type="compositionally biased region" description="Low complexity" evidence="1">
    <location>
        <begin position="46"/>
        <end position="55"/>
    </location>
</feature>
<organism evidence="2 3">
    <name type="scientific">Diaporthe vaccinii</name>
    <dbReference type="NCBI Taxonomy" id="105482"/>
    <lineage>
        <taxon>Eukaryota</taxon>
        <taxon>Fungi</taxon>
        <taxon>Dikarya</taxon>
        <taxon>Ascomycota</taxon>
        <taxon>Pezizomycotina</taxon>
        <taxon>Sordariomycetes</taxon>
        <taxon>Sordariomycetidae</taxon>
        <taxon>Diaporthales</taxon>
        <taxon>Diaporthaceae</taxon>
        <taxon>Diaporthe</taxon>
        <taxon>Diaporthe eres species complex</taxon>
    </lineage>
</organism>
<evidence type="ECO:0000313" key="3">
    <source>
        <dbReference type="Proteomes" id="UP001600888"/>
    </source>
</evidence>
<name>A0ABR4EFL2_9PEZI</name>
<protein>
    <submittedName>
        <fullName evidence="2">Uncharacterized protein</fullName>
    </submittedName>
</protein>
<proteinExistence type="predicted"/>
<evidence type="ECO:0000256" key="1">
    <source>
        <dbReference type="SAM" id="MobiDB-lite"/>
    </source>
</evidence>
<comment type="caution">
    <text evidence="2">The sequence shown here is derived from an EMBL/GenBank/DDBJ whole genome shotgun (WGS) entry which is preliminary data.</text>
</comment>
<gene>
    <name evidence="2" type="ORF">FJTKL_11687</name>
</gene>
<reference evidence="2 3" key="1">
    <citation type="submission" date="2024-03" db="EMBL/GenBank/DDBJ databases">
        <title>A high-quality draft genome sequence of Diaporthe vaccinii, a causative agent of upright dieback and viscid rot disease in cranberry plants.</title>
        <authorList>
            <person name="Sarrasin M."/>
            <person name="Lang B.F."/>
            <person name="Burger G."/>
        </authorList>
    </citation>
    <scope>NUCLEOTIDE SEQUENCE [LARGE SCALE GENOMIC DNA]</scope>
    <source>
        <strain evidence="2 3">IS7</strain>
    </source>
</reference>
<sequence>MARRQSQRQASQKATARIKASLLKSKLPRGMPRAPEVHRTKRPAEATNTKSKATHTTTKATEAIMLISAIQRASDPIQCLNEWEDCEKRLLIENLLLSHRKLSGLPLADQALMGESDLLVGDEEELVTDDKDSLADTDEGSLDRIKMMHGQSCWPYPSISGNCSRPVTVDMDGCVDLQHDPYCLLKHFTTQWAVPMDQHRPVRGGTQFWSDWDWCFEAEGKHPGLRVDLSKFPRRGDTLFSDLISSQLLLYRIVTTFGAPPNTEEDGYKCAWSFTLLNKEDPTCALEIHDHKGWPQATFSGGERASTEALQLLDWLIGENCPHMYNYTLCGRPA</sequence>
<dbReference type="EMBL" id="JBAWTH010000058">
    <property type="protein sequence ID" value="KAL2281242.1"/>
    <property type="molecule type" value="Genomic_DNA"/>
</dbReference>
<feature type="region of interest" description="Disordered" evidence="1">
    <location>
        <begin position="1"/>
        <end position="55"/>
    </location>
</feature>
<keyword evidence="3" id="KW-1185">Reference proteome</keyword>
<dbReference type="Proteomes" id="UP001600888">
    <property type="component" value="Unassembled WGS sequence"/>
</dbReference>
<feature type="compositionally biased region" description="Basic and acidic residues" evidence="1">
    <location>
        <begin position="35"/>
        <end position="44"/>
    </location>
</feature>
<accession>A0ABR4EFL2</accession>
<feature type="compositionally biased region" description="Low complexity" evidence="1">
    <location>
        <begin position="7"/>
        <end position="17"/>
    </location>
</feature>